<sequence>MLRAKGRERIFGADVRANVKALADDVGWRERLGFHSRSQSQGLRLLAGSRVTSAKEQNSGLIFKAKAHVKRLRWEPMSGPEIYAYQFELTYENSWRTTE</sequence>
<name>A0A974H5F5_XENLA</name>
<accession>A0A974H5F5</accession>
<dbReference type="AlphaFoldDB" id="A0A974H5F5"/>
<dbReference type="Proteomes" id="UP000694892">
    <property type="component" value="Chromosome 8S"/>
</dbReference>
<evidence type="ECO:0000313" key="2">
    <source>
        <dbReference type="Proteomes" id="UP000694892"/>
    </source>
</evidence>
<dbReference type="EMBL" id="CM004481">
    <property type="protein sequence ID" value="OCT65568.1"/>
    <property type="molecule type" value="Genomic_DNA"/>
</dbReference>
<gene>
    <name evidence="1" type="ORF">XELAEV_18041806mg</name>
</gene>
<evidence type="ECO:0000313" key="1">
    <source>
        <dbReference type="EMBL" id="OCT65568.1"/>
    </source>
</evidence>
<reference evidence="2" key="1">
    <citation type="journal article" date="2016" name="Nature">
        <title>Genome evolution in the allotetraploid frog Xenopus laevis.</title>
        <authorList>
            <person name="Session A.M."/>
            <person name="Uno Y."/>
            <person name="Kwon T."/>
            <person name="Chapman J.A."/>
            <person name="Toyoda A."/>
            <person name="Takahashi S."/>
            <person name="Fukui A."/>
            <person name="Hikosaka A."/>
            <person name="Suzuki A."/>
            <person name="Kondo M."/>
            <person name="van Heeringen S.J."/>
            <person name="Quigley I."/>
            <person name="Heinz S."/>
            <person name="Ogino H."/>
            <person name="Ochi H."/>
            <person name="Hellsten U."/>
            <person name="Lyons J.B."/>
            <person name="Simakov O."/>
            <person name="Putnam N."/>
            <person name="Stites J."/>
            <person name="Kuroki Y."/>
            <person name="Tanaka T."/>
            <person name="Michiue T."/>
            <person name="Watanabe M."/>
            <person name="Bogdanovic O."/>
            <person name="Lister R."/>
            <person name="Georgiou G."/>
            <person name="Paranjpe S.S."/>
            <person name="van Kruijsbergen I."/>
            <person name="Shu S."/>
            <person name="Carlson J."/>
            <person name="Kinoshita T."/>
            <person name="Ohta Y."/>
            <person name="Mawaribuchi S."/>
            <person name="Jenkins J."/>
            <person name="Grimwood J."/>
            <person name="Schmutz J."/>
            <person name="Mitros T."/>
            <person name="Mozaffari S.V."/>
            <person name="Suzuki Y."/>
            <person name="Haramoto Y."/>
            <person name="Yamamoto T.S."/>
            <person name="Takagi C."/>
            <person name="Heald R."/>
            <person name="Miller K."/>
            <person name="Haudenschild C."/>
            <person name="Kitzman J."/>
            <person name="Nakayama T."/>
            <person name="Izutsu Y."/>
            <person name="Robert J."/>
            <person name="Fortriede J."/>
            <person name="Burns K."/>
            <person name="Lotay V."/>
            <person name="Karimi K."/>
            <person name="Yasuoka Y."/>
            <person name="Dichmann D.S."/>
            <person name="Flajnik M.F."/>
            <person name="Houston D.W."/>
            <person name="Shendure J."/>
            <person name="DuPasquier L."/>
            <person name="Vize P.D."/>
            <person name="Zorn A.M."/>
            <person name="Ito M."/>
            <person name="Marcotte E.M."/>
            <person name="Wallingford J.B."/>
            <person name="Ito Y."/>
            <person name="Asashima M."/>
            <person name="Ueno N."/>
            <person name="Matsuda Y."/>
            <person name="Veenstra G.J."/>
            <person name="Fujiyama A."/>
            <person name="Harland R.M."/>
            <person name="Taira M."/>
            <person name="Rokhsar D.S."/>
        </authorList>
    </citation>
    <scope>NUCLEOTIDE SEQUENCE [LARGE SCALE GENOMIC DNA]</scope>
    <source>
        <strain evidence="2">J</strain>
    </source>
</reference>
<organism evidence="1 2">
    <name type="scientific">Xenopus laevis</name>
    <name type="common">African clawed frog</name>
    <dbReference type="NCBI Taxonomy" id="8355"/>
    <lineage>
        <taxon>Eukaryota</taxon>
        <taxon>Metazoa</taxon>
        <taxon>Chordata</taxon>
        <taxon>Craniata</taxon>
        <taxon>Vertebrata</taxon>
        <taxon>Euteleostomi</taxon>
        <taxon>Amphibia</taxon>
        <taxon>Batrachia</taxon>
        <taxon>Anura</taxon>
        <taxon>Pipoidea</taxon>
        <taxon>Pipidae</taxon>
        <taxon>Xenopodinae</taxon>
        <taxon>Xenopus</taxon>
        <taxon>Xenopus</taxon>
    </lineage>
</organism>
<proteinExistence type="predicted"/>
<protein>
    <submittedName>
        <fullName evidence="1">Uncharacterized protein</fullName>
    </submittedName>
</protein>